<dbReference type="STRING" id="93064.BRX40_15775"/>
<reference evidence="1" key="1">
    <citation type="submission" date="2016-12" db="EMBL/GenBank/DDBJ databases">
        <title>Whole genome sequencing of Sphingomonas koreensis.</title>
        <authorList>
            <person name="Conlan S."/>
            <person name="Thomas P.J."/>
            <person name="Mullikin J."/>
            <person name="Palmore T.N."/>
            <person name="Frank K.M."/>
            <person name="Segre J.A."/>
        </authorList>
    </citation>
    <scope>NUCLEOTIDE SEQUENCE</scope>
    <source>
        <strain evidence="1">ABOJV</strain>
    </source>
</reference>
<organism evidence="1 3">
    <name type="scientific">Sphingomonas koreensis</name>
    <dbReference type="NCBI Taxonomy" id="93064"/>
    <lineage>
        <taxon>Bacteria</taxon>
        <taxon>Pseudomonadati</taxon>
        <taxon>Pseudomonadota</taxon>
        <taxon>Alphaproteobacteria</taxon>
        <taxon>Sphingomonadales</taxon>
        <taxon>Sphingomonadaceae</taxon>
        <taxon>Sphingomonas</taxon>
    </lineage>
</organism>
<dbReference type="RefSeq" id="WP_075152247.1">
    <property type="nucleotide sequence ID" value="NZ_CP018820.1"/>
</dbReference>
<evidence type="ECO:0000313" key="1">
    <source>
        <dbReference type="EMBL" id="APR53686.1"/>
    </source>
</evidence>
<gene>
    <name evidence="1" type="ORF">BRX40_15775</name>
    <name evidence="2" type="ORF">CA257_05220</name>
</gene>
<dbReference type="GeneID" id="44134022"/>
<dbReference type="EMBL" id="QQWO01000003">
    <property type="protein sequence ID" value="RSV06305.1"/>
    <property type="molecule type" value="Genomic_DNA"/>
</dbReference>
<accession>A0A1L6JCQ1</accession>
<proteinExistence type="predicted"/>
<keyword evidence="3" id="KW-1185">Reference proteome</keyword>
<evidence type="ECO:0000313" key="3">
    <source>
        <dbReference type="Proteomes" id="UP000185161"/>
    </source>
</evidence>
<evidence type="ECO:0000313" key="2">
    <source>
        <dbReference type="EMBL" id="RSV06305.1"/>
    </source>
</evidence>
<sequence length="278" mass="31769">MPDSQAEVPATNDLVRGPIQWAASRRTGNVSEIAVLAPIRKGCVPGETATFEEALRATIANITQRLQQGLPSELDKVPTIHFGRMIILRPEQYLVYSENVAGLSYEEDGAGLADAAGRRIPRPIDDFREVATTSAPVPVPEFRSWILTLVEFDGDLKVYMRDIARILNSDFDKVFRNCEDYPGTRRFEQFWQWIRRYQINTDLFYAPYADLSVARLKQLEAFKRRFDQFVARVRSPHGPTVRSMDELFDEFLRENQQYARDFPSPGGVYRPRSISDGS</sequence>
<dbReference type="Proteomes" id="UP000185161">
    <property type="component" value="Chromosome"/>
</dbReference>
<dbReference type="AlphaFoldDB" id="A0A1L6JCQ1"/>
<dbReference type="EMBL" id="CP018820">
    <property type="protein sequence ID" value="APR53686.1"/>
    <property type="molecule type" value="Genomic_DNA"/>
</dbReference>
<dbReference type="Proteomes" id="UP000286681">
    <property type="component" value="Unassembled WGS sequence"/>
</dbReference>
<reference evidence="2 4" key="3">
    <citation type="submission" date="2018-07" db="EMBL/GenBank/DDBJ databases">
        <title>Genomic and Epidemiologic Investigation of an Indolent Hospital Outbreak.</title>
        <authorList>
            <person name="Johnson R.C."/>
            <person name="Deming C."/>
            <person name="Conlan S."/>
            <person name="Zellmer C.J."/>
            <person name="Michelin A.V."/>
            <person name="Lee-Lin S."/>
            <person name="Thomas P.J."/>
            <person name="Park M."/>
            <person name="Weingarten R.A."/>
            <person name="Less J."/>
            <person name="Dekker J.P."/>
            <person name="Frank K.M."/>
            <person name="Musser K.A."/>
            <person name="Mcquiston J.R."/>
            <person name="Henderson D.K."/>
            <person name="Lau A.F."/>
            <person name="Palmore T.N."/>
            <person name="Segre J.A."/>
        </authorList>
    </citation>
    <scope>NUCLEOTIDE SEQUENCE [LARGE SCALE GENOMIC DNA]</scope>
    <source>
        <strain evidence="2 4">SK-NIH.Env10_0317</strain>
    </source>
</reference>
<evidence type="ECO:0000313" key="4">
    <source>
        <dbReference type="Proteomes" id="UP000286681"/>
    </source>
</evidence>
<name>A0A1L6JCQ1_9SPHN</name>
<reference evidence="3" key="2">
    <citation type="submission" date="2016-12" db="EMBL/GenBank/DDBJ databases">
        <title>Whole genome sequencing of Sphingomonas sp. ABOJV.</title>
        <authorList>
            <person name="Conlan S."/>
            <person name="Thomas P.J."/>
            <person name="Mullikin J."/>
            <person name="Palmore T.N."/>
            <person name="Frank K.M."/>
            <person name="Segre J.A."/>
        </authorList>
    </citation>
    <scope>NUCLEOTIDE SEQUENCE [LARGE SCALE GENOMIC DNA]</scope>
    <source>
        <strain evidence="3">ABOJV</strain>
    </source>
</reference>
<protein>
    <submittedName>
        <fullName evidence="1">Uncharacterized protein</fullName>
    </submittedName>
</protein>
<dbReference type="KEGG" id="skr:BRX40_15775"/>
<dbReference type="OrthoDB" id="236246at2"/>